<organism evidence="3 4">
    <name type="scientific">Microbacterium hominis</name>
    <dbReference type="NCBI Taxonomy" id="162426"/>
    <lineage>
        <taxon>Bacteria</taxon>
        <taxon>Bacillati</taxon>
        <taxon>Actinomycetota</taxon>
        <taxon>Actinomycetes</taxon>
        <taxon>Micrococcales</taxon>
        <taxon>Microbacteriaceae</taxon>
        <taxon>Microbacterium</taxon>
    </lineage>
</organism>
<evidence type="ECO:0000256" key="1">
    <source>
        <dbReference type="SAM" id="MobiDB-lite"/>
    </source>
</evidence>
<keyword evidence="2" id="KW-0812">Transmembrane</keyword>
<keyword evidence="2" id="KW-0472">Membrane</keyword>
<reference evidence="3 4" key="1">
    <citation type="submission" date="2014-12" db="EMBL/GenBank/DDBJ databases">
        <title>Genome sequencing of Microbacterium hominis TPW29.</title>
        <authorList>
            <person name="Tan P.W."/>
            <person name="Chan K.-G."/>
        </authorList>
    </citation>
    <scope>NUCLEOTIDE SEQUENCE [LARGE SCALE GENOMIC DNA]</scope>
    <source>
        <strain evidence="3 4">TPW29</strain>
    </source>
</reference>
<dbReference type="Proteomes" id="UP000031202">
    <property type="component" value="Unassembled WGS sequence"/>
</dbReference>
<comment type="caution">
    <text evidence="3">The sequence shown here is derived from an EMBL/GenBank/DDBJ whole genome shotgun (WGS) entry which is preliminary data.</text>
</comment>
<dbReference type="AlphaFoldDB" id="A0A0B4CVI4"/>
<feature type="transmembrane region" description="Helical" evidence="2">
    <location>
        <begin position="12"/>
        <end position="35"/>
    </location>
</feature>
<dbReference type="EMBL" id="JWSZ01000008">
    <property type="protein sequence ID" value="KIC58326.1"/>
    <property type="molecule type" value="Genomic_DNA"/>
</dbReference>
<evidence type="ECO:0000256" key="2">
    <source>
        <dbReference type="SAM" id="Phobius"/>
    </source>
</evidence>
<evidence type="ECO:0000313" key="4">
    <source>
        <dbReference type="Proteomes" id="UP000031202"/>
    </source>
</evidence>
<name>A0A0B4CVI4_9MICO</name>
<feature type="region of interest" description="Disordered" evidence="1">
    <location>
        <begin position="152"/>
        <end position="178"/>
    </location>
</feature>
<sequence>MTSLSSTPVLRTTLLWSAAATAGLAVAGAIIGFAVAGASGLWSAIIAIVLAAVFLGFTAGTILIANRWYGDALYVPIFFGAVMGGWLLKFVVFLVVLFLLRGQPWLNPGVFFVALVVSVVASLVIDAVVMTRMRIPAVSDVTLPTLADIADEARQPAPPEEGDAASGTSHADDNAPPG</sequence>
<feature type="transmembrane region" description="Helical" evidence="2">
    <location>
        <begin position="41"/>
        <end position="65"/>
    </location>
</feature>
<feature type="transmembrane region" description="Helical" evidence="2">
    <location>
        <begin position="105"/>
        <end position="125"/>
    </location>
</feature>
<feature type="transmembrane region" description="Helical" evidence="2">
    <location>
        <begin position="77"/>
        <end position="99"/>
    </location>
</feature>
<proteinExistence type="predicted"/>
<gene>
    <name evidence="3" type="ORF">RM52_06285</name>
</gene>
<accession>A0A0B4CVI4</accession>
<keyword evidence="2" id="KW-1133">Transmembrane helix</keyword>
<dbReference type="RefSeq" id="WP_039414512.1">
    <property type="nucleotide sequence ID" value="NZ_JWSZ01000008.1"/>
</dbReference>
<evidence type="ECO:0000313" key="3">
    <source>
        <dbReference type="EMBL" id="KIC58326.1"/>
    </source>
</evidence>
<protein>
    <submittedName>
        <fullName evidence="3">Membrane protein</fullName>
    </submittedName>
</protein>